<evidence type="ECO:0000256" key="1">
    <source>
        <dbReference type="SAM" id="Phobius"/>
    </source>
</evidence>
<keyword evidence="1" id="KW-0472">Membrane</keyword>
<keyword evidence="1" id="KW-0812">Transmembrane</keyword>
<comment type="caution">
    <text evidence="2">The sequence shown here is derived from an EMBL/GenBank/DDBJ whole genome shotgun (WGS) entry which is preliminary data.</text>
</comment>
<feature type="transmembrane region" description="Helical" evidence="1">
    <location>
        <begin position="92"/>
        <end position="117"/>
    </location>
</feature>
<dbReference type="AlphaFoldDB" id="A0A427B3U9"/>
<proteinExistence type="predicted"/>
<dbReference type="Proteomes" id="UP000287651">
    <property type="component" value="Unassembled WGS sequence"/>
</dbReference>
<reference evidence="2 3" key="1">
    <citation type="journal article" date="2014" name="Agronomy (Basel)">
        <title>A Draft Genome Sequence for Ensete ventricosum, the Drought-Tolerant Tree Against Hunger.</title>
        <authorList>
            <person name="Harrison J."/>
            <person name="Moore K.A."/>
            <person name="Paszkiewicz K."/>
            <person name="Jones T."/>
            <person name="Grant M."/>
            <person name="Ambacheew D."/>
            <person name="Muzemil S."/>
            <person name="Studholme D.J."/>
        </authorList>
    </citation>
    <scope>NUCLEOTIDE SEQUENCE [LARGE SCALE GENOMIC DNA]</scope>
</reference>
<accession>A0A427B3U9</accession>
<protein>
    <submittedName>
        <fullName evidence="2">Uncharacterized protein</fullName>
    </submittedName>
</protein>
<feature type="non-terminal residue" evidence="2">
    <location>
        <position position="1"/>
    </location>
</feature>
<organism evidence="2 3">
    <name type="scientific">Ensete ventricosum</name>
    <name type="common">Abyssinian banana</name>
    <name type="synonym">Musa ensete</name>
    <dbReference type="NCBI Taxonomy" id="4639"/>
    <lineage>
        <taxon>Eukaryota</taxon>
        <taxon>Viridiplantae</taxon>
        <taxon>Streptophyta</taxon>
        <taxon>Embryophyta</taxon>
        <taxon>Tracheophyta</taxon>
        <taxon>Spermatophyta</taxon>
        <taxon>Magnoliopsida</taxon>
        <taxon>Liliopsida</taxon>
        <taxon>Zingiberales</taxon>
        <taxon>Musaceae</taxon>
        <taxon>Ensete</taxon>
    </lineage>
</organism>
<gene>
    <name evidence="2" type="ORF">B296_00007470</name>
</gene>
<evidence type="ECO:0000313" key="3">
    <source>
        <dbReference type="Proteomes" id="UP000287651"/>
    </source>
</evidence>
<dbReference type="EMBL" id="AMZH03000550">
    <property type="protein sequence ID" value="RRT83158.1"/>
    <property type="molecule type" value="Genomic_DNA"/>
</dbReference>
<name>A0A427B3U9_ENSVE</name>
<evidence type="ECO:0000313" key="2">
    <source>
        <dbReference type="EMBL" id="RRT83158.1"/>
    </source>
</evidence>
<keyword evidence="1" id="KW-1133">Transmembrane helix</keyword>
<feature type="transmembrane region" description="Helical" evidence="1">
    <location>
        <begin position="129"/>
        <end position="150"/>
    </location>
</feature>
<sequence>PHATTTATIGVASVASISPPAVTGCRLPLFLTTANHHLPLFPTSAVPGCRLPLFLTTANHHLPLFPTFAVPSLLAVGISSKKGTPMQVLDHYCSPVAIIPGFLSKLLSTIIAAPTAIFLPSSSSLAYCYAAHPCTTIIRWILVTALLFLYQP</sequence>